<comment type="caution">
    <text evidence="2">The sequence shown here is derived from an EMBL/GenBank/DDBJ whole genome shotgun (WGS) entry which is preliminary data.</text>
</comment>
<evidence type="ECO:0000313" key="3">
    <source>
        <dbReference type="Proteomes" id="UP001595625"/>
    </source>
</evidence>
<dbReference type="NCBIfam" id="TIGR03609">
    <property type="entry name" value="S_layer_CsaB"/>
    <property type="match status" value="1"/>
</dbReference>
<sequence>MRIVLSGYYGFDNVGDEAILFAIIQSLKEYHPGVNLTVLSNNPEKTAASYKVDAVNRWNINEVRKALKESDCLISGGGSLLQDETGMKSISYYSGVMKIAQFLKKPVFIYAQGMGPVKSKINRQIMKHVLQRSEMITVRDKHSKSFLQSIGVSKPIQLVPDPVMGIDATGFSSGLTTGTDSNKRVISVSIRNWTEDLSYLNKVAAGLDQLADNGHEILMVPMHGKYDHDTSKNVAGMMTNKVEIFPYDSSIEEKMAAVKESDVLLGMRLHALIFASVGNTPFVALSYDPKIDSFAEIVDQKVLGNVSSDDWSADDIVSSIEEILANYPKEIKKLEESVIPLQQKANDTAKQVIDFLLTGAKVEKQREYIVASPKTKNR</sequence>
<evidence type="ECO:0000313" key="2">
    <source>
        <dbReference type="EMBL" id="MFC3212621.1"/>
    </source>
</evidence>
<dbReference type="GO" id="GO:0016740">
    <property type="term" value="F:transferase activity"/>
    <property type="evidence" value="ECO:0007669"/>
    <property type="project" value="UniProtKB-KW"/>
</dbReference>
<reference evidence="3" key="1">
    <citation type="journal article" date="2019" name="Int. J. Syst. Evol. Microbiol.">
        <title>The Global Catalogue of Microorganisms (GCM) 10K type strain sequencing project: providing services to taxonomists for standard genome sequencing and annotation.</title>
        <authorList>
            <consortium name="The Broad Institute Genomics Platform"/>
            <consortium name="The Broad Institute Genome Sequencing Center for Infectious Disease"/>
            <person name="Wu L."/>
            <person name="Ma J."/>
        </authorList>
    </citation>
    <scope>NUCLEOTIDE SEQUENCE [LARGE SCALE GENOMIC DNA]</scope>
    <source>
        <strain evidence="3">CCM 320</strain>
    </source>
</reference>
<keyword evidence="3" id="KW-1185">Reference proteome</keyword>
<dbReference type="InterPro" id="IPR019896">
    <property type="entry name" value="Polysacch_pyruvyl_Trfase_CsaB"/>
</dbReference>
<dbReference type="EMBL" id="JBHRUJ010000020">
    <property type="protein sequence ID" value="MFC3212621.1"/>
    <property type="molecule type" value="Genomic_DNA"/>
</dbReference>
<dbReference type="PANTHER" id="PTHR36836:SF1">
    <property type="entry name" value="COLANIC ACID BIOSYNTHESIS PROTEIN WCAK"/>
    <property type="match status" value="1"/>
</dbReference>
<gene>
    <name evidence="2" type="primary">csaB</name>
    <name evidence="2" type="ORF">ACFOEJ_16225</name>
</gene>
<dbReference type="RefSeq" id="WP_117314120.1">
    <property type="nucleotide sequence ID" value="NZ_JBHRUJ010000020.1"/>
</dbReference>
<keyword evidence="2" id="KW-0808">Transferase</keyword>
<proteinExistence type="predicted"/>
<dbReference type="InterPro" id="IPR007345">
    <property type="entry name" value="Polysacch_pyruvyl_Trfase"/>
</dbReference>
<name>A0ABV7KT08_PLAOK</name>
<organism evidence="2 3">
    <name type="scientific">Planomicrobium okeanokoites</name>
    <name type="common">Planococcus okeanokoites</name>
    <name type="synonym">Flavobacterium okeanokoites</name>
    <dbReference type="NCBI Taxonomy" id="244"/>
    <lineage>
        <taxon>Bacteria</taxon>
        <taxon>Bacillati</taxon>
        <taxon>Bacillota</taxon>
        <taxon>Bacilli</taxon>
        <taxon>Bacillales</taxon>
        <taxon>Caryophanaceae</taxon>
        <taxon>Planomicrobium</taxon>
    </lineage>
</organism>
<dbReference type="PANTHER" id="PTHR36836">
    <property type="entry name" value="COLANIC ACID BIOSYNTHESIS PROTEIN WCAK"/>
    <property type="match status" value="1"/>
</dbReference>
<evidence type="ECO:0000259" key="1">
    <source>
        <dbReference type="Pfam" id="PF04230"/>
    </source>
</evidence>
<dbReference type="Proteomes" id="UP001595625">
    <property type="component" value="Unassembled WGS sequence"/>
</dbReference>
<accession>A0ABV7KT08</accession>
<protein>
    <submittedName>
        <fullName evidence="2">Polysaccharide pyruvyl transferase CsaB</fullName>
    </submittedName>
</protein>
<dbReference type="Pfam" id="PF04230">
    <property type="entry name" value="PS_pyruv_trans"/>
    <property type="match status" value="1"/>
</dbReference>
<feature type="domain" description="Polysaccharide pyruvyl transferase" evidence="1">
    <location>
        <begin position="13"/>
        <end position="289"/>
    </location>
</feature>